<reference evidence="12 13" key="1">
    <citation type="submission" date="2020-08" db="EMBL/GenBank/DDBJ databases">
        <title>Genomic Encyclopedia of Type Strains, Phase IV (KMG-IV): sequencing the most valuable type-strain genomes for metagenomic binning, comparative biology and taxonomic classification.</title>
        <authorList>
            <person name="Goeker M."/>
        </authorList>
    </citation>
    <scope>NUCLEOTIDE SEQUENCE [LARGE SCALE GENOMIC DNA]</scope>
    <source>
        <strain evidence="12 13">DSM 27203</strain>
    </source>
</reference>
<dbReference type="EC" id="1.14.19.1" evidence="12"/>
<gene>
    <name evidence="12" type="ORF">FHR23_000138</name>
</gene>
<dbReference type="GO" id="GO:0004768">
    <property type="term" value="F:stearoyl-CoA 9-desaturase activity"/>
    <property type="evidence" value="ECO:0007669"/>
    <property type="project" value="UniProtKB-EC"/>
</dbReference>
<comment type="caution">
    <text evidence="12">The sequence shown here is derived from an EMBL/GenBank/DDBJ whole genome shotgun (WGS) entry which is preliminary data.</text>
</comment>
<dbReference type="RefSeq" id="WP_184001027.1">
    <property type="nucleotide sequence ID" value="NZ_BAABIF010000004.1"/>
</dbReference>
<keyword evidence="3" id="KW-0444">Lipid biosynthesis</keyword>
<dbReference type="AlphaFoldDB" id="A0A840YUB2"/>
<dbReference type="GO" id="GO:0042761">
    <property type="term" value="P:very long-chain fatty acid biosynthetic process"/>
    <property type="evidence" value="ECO:0007669"/>
    <property type="project" value="TreeGrafter"/>
</dbReference>
<evidence type="ECO:0000256" key="6">
    <source>
        <dbReference type="ARBA" id="ARBA00022989"/>
    </source>
</evidence>
<keyword evidence="6 11" id="KW-1133">Transmembrane helix</keyword>
<evidence type="ECO:0000313" key="12">
    <source>
        <dbReference type="EMBL" id="MBB5717231.1"/>
    </source>
</evidence>
<evidence type="ECO:0000256" key="10">
    <source>
        <dbReference type="ARBA" id="ARBA00023160"/>
    </source>
</evidence>
<sequence>MTIQIVGSVRASSKASAVKGRVRWDPVHSLWNGIMAAITLISAPFTFSEATIFVFLIATGTVLLLGHSVGFHRRLIHESFSCPLWLERILVWFGTLVGMSGPFWMIRTHDLRDWAQRQPGCHPYLSHASPMLKDYWWQVHCRLKLDNPPAFELGRAGRDRFYRFLEHSWMVQQLPVMALLFWLGGWSFVVWGGCARIFICVHGHWLVGHLAHRRGPQHWLVDGAGVQAHDVPWAGLITMGEAWHNNHHAFPESARLGLYPGQSDPGFVFLKALERVGLAWDIKTPETLATRKLLHRVENKLDRLIQNQMASPGGR</sequence>
<dbReference type="GO" id="GO:0016020">
    <property type="term" value="C:membrane"/>
    <property type="evidence" value="ECO:0007669"/>
    <property type="project" value="UniProtKB-SubCell"/>
</dbReference>
<comment type="similarity">
    <text evidence="2">Belongs to the fatty acid desaturase type 2 family.</text>
</comment>
<feature type="transmembrane region" description="Helical" evidence="11">
    <location>
        <begin position="179"/>
        <end position="207"/>
    </location>
</feature>
<dbReference type="EMBL" id="JACIJI010000001">
    <property type="protein sequence ID" value="MBB5717231.1"/>
    <property type="molecule type" value="Genomic_DNA"/>
</dbReference>
<evidence type="ECO:0000256" key="7">
    <source>
        <dbReference type="ARBA" id="ARBA00023002"/>
    </source>
</evidence>
<evidence type="ECO:0000256" key="2">
    <source>
        <dbReference type="ARBA" id="ARBA00008749"/>
    </source>
</evidence>
<keyword evidence="5" id="KW-0276">Fatty acid metabolism</keyword>
<evidence type="ECO:0000256" key="5">
    <source>
        <dbReference type="ARBA" id="ARBA00022832"/>
    </source>
</evidence>
<accession>A0A840YUB2</accession>
<keyword evidence="9 11" id="KW-0472">Membrane</keyword>
<evidence type="ECO:0000256" key="3">
    <source>
        <dbReference type="ARBA" id="ARBA00022516"/>
    </source>
</evidence>
<evidence type="ECO:0000313" key="13">
    <source>
        <dbReference type="Proteomes" id="UP000554342"/>
    </source>
</evidence>
<keyword evidence="10" id="KW-0275">Fatty acid biosynthesis</keyword>
<feature type="transmembrane region" description="Helical" evidence="11">
    <location>
        <begin position="84"/>
        <end position="106"/>
    </location>
</feature>
<name>A0A840YUB2_9SPHN</name>
<dbReference type="Proteomes" id="UP000554342">
    <property type="component" value="Unassembled WGS sequence"/>
</dbReference>
<dbReference type="PANTHER" id="PTHR11351:SF31">
    <property type="entry name" value="DESATURASE 1, ISOFORM A-RELATED"/>
    <property type="match status" value="1"/>
</dbReference>
<keyword evidence="13" id="KW-1185">Reference proteome</keyword>
<dbReference type="PANTHER" id="PTHR11351">
    <property type="entry name" value="ACYL-COA DESATURASE"/>
    <property type="match status" value="1"/>
</dbReference>
<dbReference type="InterPro" id="IPR015876">
    <property type="entry name" value="Acyl-CoA_DS"/>
</dbReference>
<evidence type="ECO:0000256" key="1">
    <source>
        <dbReference type="ARBA" id="ARBA00004141"/>
    </source>
</evidence>
<protein>
    <submittedName>
        <fullName evidence="12">Stearoyl-CoA desaturase (Delta-9 desaturase)</fullName>
        <ecNumber evidence="12">1.14.19.1</ecNumber>
    </submittedName>
</protein>
<evidence type="ECO:0000256" key="8">
    <source>
        <dbReference type="ARBA" id="ARBA00023098"/>
    </source>
</evidence>
<evidence type="ECO:0000256" key="9">
    <source>
        <dbReference type="ARBA" id="ARBA00023136"/>
    </source>
</evidence>
<dbReference type="CDD" id="cd03505">
    <property type="entry name" value="Delta9-FADS-like"/>
    <property type="match status" value="1"/>
</dbReference>
<evidence type="ECO:0000256" key="4">
    <source>
        <dbReference type="ARBA" id="ARBA00022692"/>
    </source>
</evidence>
<comment type="subcellular location">
    <subcellularLocation>
        <location evidence="1">Membrane</location>
        <topology evidence="1">Multi-pass membrane protein</topology>
    </subcellularLocation>
</comment>
<proteinExistence type="inferred from homology"/>
<feature type="transmembrane region" description="Helical" evidence="11">
    <location>
        <begin position="29"/>
        <end position="47"/>
    </location>
</feature>
<keyword evidence="8" id="KW-0443">Lipid metabolism</keyword>
<evidence type="ECO:0000256" key="11">
    <source>
        <dbReference type="SAM" id="Phobius"/>
    </source>
</evidence>
<organism evidence="12 13">
    <name type="scientific">Stakelama sediminis</name>
    <dbReference type="NCBI Taxonomy" id="463200"/>
    <lineage>
        <taxon>Bacteria</taxon>
        <taxon>Pseudomonadati</taxon>
        <taxon>Pseudomonadota</taxon>
        <taxon>Alphaproteobacteria</taxon>
        <taxon>Sphingomonadales</taxon>
        <taxon>Sphingomonadaceae</taxon>
        <taxon>Stakelama</taxon>
    </lineage>
</organism>
<keyword evidence="4 11" id="KW-0812">Transmembrane</keyword>
<keyword evidence="7 12" id="KW-0560">Oxidoreductase</keyword>
<feature type="transmembrane region" description="Helical" evidence="11">
    <location>
        <begin position="53"/>
        <end position="72"/>
    </location>
</feature>